<proteinExistence type="inferred from homology"/>
<feature type="compositionally biased region" description="Polar residues" evidence="8">
    <location>
        <begin position="99"/>
        <end position="119"/>
    </location>
</feature>
<comment type="similarity">
    <text evidence="1 5 6">Belongs to the universal ribosomal protein uS3 family.</text>
</comment>
<evidence type="ECO:0000256" key="4">
    <source>
        <dbReference type="ARBA" id="ARBA00035154"/>
    </source>
</evidence>
<dbReference type="PANTHER" id="PTHR11760">
    <property type="entry name" value="30S/40S RIBOSOMAL PROTEIN S3"/>
    <property type="match status" value="1"/>
</dbReference>
<evidence type="ECO:0000256" key="7">
    <source>
        <dbReference type="RuleBase" id="RU003626"/>
    </source>
</evidence>
<evidence type="ECO:0000256" key="2">
    <source>
        <dbReference type="ARBA" id="ARBA00022980"/>
    </source>
</evidence>
<dbReference type="InterPro" id="IPR036419">
    <property type="entry name" value="Ribosomal_S3_C_sf"/>
</dbReference>
<organism evidence="10">
    <name type="scientific">Draparnaldia mutabilis</name>
    <dbReference type="NCBI Taxonomy" id="1683230"/>
    <lineage>
        <taxon>Eukaryota</taxon>
        <taxon>Viridiplantae</taxon>
        <taxon>Chlorophyta</taxon>
        <taxon>core chlorophytes</taxon>
        <taxon>Chlorophyceae</taxon>
        <taxon>OCC clade</taxon>
        <taxon>Chaetophorales</taxon>
        <taxon>Chaetophoraceae</taxon>
        <taxon>Draparnaldia</taxon>
    </lineage>
</organism>
<evidence type="ECO:0000256" key="8">
    <source>
        <dbReference type="SAM" id="MobiDB-lite"/>
    </source>
</evidence>
<dbReference type="InterPro" id="IPR015946">
    <property type="entry name" value="KH_dom-like_a/b"/>
</dbReference>
<keyword evidence="7 10" id="KW-0934">Plastid</keyword>
<keyword evidence="2 5" id="KW-0689">Ribosomal protein</keyword>
<dbReference type="GO" id="GO:0006412">
    <property type="term" value="P:translation"/>
    <property type="evidence" value="ECO:0007669"/>
    <property type="project" value="UniProtKB-UniRule"/>
</dbReference>
<protein>
    <recommendedName>
        <fullName evidence="4 5">Small ribosomal subunit protein uS3c</fullName>
    </recommendedName>
</protein>
<dbReference type="GO" id="GO:0022627">
    <property type="term" value="C:cytosolic small ribosomal subunit"/>
    <property type="evidence" value="ECO:0007669"/>
    <property type="project" value="TreeGrafter"/>
</dbReference>
<dbReference type="InterPro" id="IPR057258">
    <property type="entry name" value="Ribosomal_uS3"/>
</dbReference>
<dbReference type="InterPro" id="IPR018280">
    <property type="entry name" value="Ribosomal_uS3_CS"/>
</dbReference>
<evidence type="ECO:0000313" key="10">
    <source>
        <dbReference type="EMBL" id="QIZ74368.1"/>
    </source>
</evidence>
<comment type="subcellular location">
    <subcellularLocation>
        <location evidence="5 7">Plastid</location>
        <location evidence="5 7">Chloroplast</location>
    </subcellularLocation>
</comment>
<dbReference type="InterPro" id="IPR009019">
    <property type="entry name" value="KH_sf_prok-type"/>
</dbReference>
<gene>
    <name evidence="5 10" type="primary">rps3</name>
</gene>
<dbReference type="Pfam" id="PF00189">
    <property type="entry name" value="Ribosomal_S3_C"/>
    <property type="match status" value="1"/>
</dbReference>
<evidence type="ECO:0000256" key="5">
    <source>
        <dbReference type="HAMAP-Rule" id="MF_01309"/>
    </source>
</evidence>
<dbReference type="InterPro" id="IPR005704">
    <property type="entry name" value="Ribosomal_uS3_bac-typ"/>
</dbReference>
<comment type="subunit">
    <text evidence="5 7">Part of the 30S ribosomal subunit.</text>
</comment>
<dbReference type="EMBL" id="MN659372">
    <property type="protein sequence ID" value="QIZ74368.1"/>
    <property type="molecule type" value="Genomic_DNA"/>
</dbReference>
<dbReference type="GO" id="GO:0003723">
    <property type="term" value="F:RNA binding"/>
    <property type="evidence" value="ECO:0007669"/>
    <property type="project" value="InterPro"/>
</dbReference>
<dbReference type="GO" id="GO:0009507">
    <property type="term" value="C:chloroplast"/>
    <property type="evidence" value="ECO:0007669"/>
    <property type="project" value="UniProtKB-SubCell"/>
</dbReference>
<evidence type="ECO:0000259" key="9">
    <source>
        <dbReference type="Pfam" id="PF00189"/>
    </source>
</evidence>
<accession>A0A6H1U644</accession>
<dbReference type="HAMAP" id="MF_01309_B">
    <property type="entry name" value="Ribosomal_uS3_B"/>
    <property type="match status" value="1"/>
</dbReference>
<dbReference type="SUPFAM" id="SSF54814">
    <property type="entry name" value="Prokaryotic type KH domain (KH-domain type II)"/>
    <property type="match status" value="1"/>
</dbReference>
<dbReference type="Gene3D" id="3.30.300.20">
    <property type="match status" value="1"/>
</dbReference>
<feature type="domain" description="Small ribosomal subunit protein uS3 C-terminal" evidence="9">
    <location>
        <begin position="1020"/>
        <end position="1101"/>
    </location>
</feature>
<dbReference type="InterPro" id="IPR001351">
    <property type="entry name" value="Ribosomal_uS3_C"/>
</dbReference>
<reference evidence="10" key="1">
    <citation type="submission" date="2019-11" db="EMBL/GenBank/DDBJ databases">
        <title>The Chloroplast Genome of the Green Alga Draparnaldia mutabilis.</title>
        <authorList>
            <person name="Liu b."/>
        </authorList>
    </citation>
    <scope>NUCLEOTIDE SEQUENCE</scope>
</reference>
<evidence type="ECO:0000256" key="1">
    <source>
        <dbReference type="ARBA" id="ARBA00010761"/>
    </source>
</evidence>
<dbReference type="SUPFAM" id="SSF54821">
    <property type="entry name" value="Ribosomal protein S3 C-terminal domain"/>
    <property type="match status" value="1"/>
</dbReference>
<dbReference type="PANTHER" id="PTHR11760:SF19">
    <property type="entry name" value="SMALL RIBOSOMAL SUBUNIT PROTEIN US3C"/>
    <property type="match status" value="1"/>
</dbReference>
<feature type="region of interest" description="Disordered" evidence="8">
    <location>
        <begin position="95"/>
        <end position="119"/>
    </location>
</feature>
<dbReference type="GO" id="GO:0003735">
    <property type="term" value="F:structural constituent of ribosome"/>
    <property type="evidence" value="ECO:0007669"/>
    <property type="project" value="InterPro"/>
</dbReference>
<dbReference type="AlphaFoldDB" id="A0A6H1U644"/>
<evidence type="ECO:0000256" key="6">
    <source>
        <dbReference type="RuleBase" id="RU003624"/>
    </source>
</evidence>
<keyword evidence="3 5" id="KW-0687">Ribonucleoprotein</keyword>
<dbReference type="NCBIfam" id="TIGR01009">
    <property type="entry name" value="rpsC_bact"/>
    <property type="match status" value="1"/>
</dbReference>
<keyword evidence="7 10" id="KW-0150">Chloroplast</keyword>
<dbReference type="Gene3D" id="3.30.1140.32">
    <property type="entry name" value="Ribosomal protein S3, C-terminal domain"/>
    <property type="match status" value="1"/>
</dbReference>
<sequence>MGQKIHPYGYRVGITQPHSARWFANTYQYPQYVFEDFLLRQSLFKNLPVENLPRKRTEDKSETKLVQIKIERLIRNTIKIKLYVTSPETASELFEHQETSNFTKSSTNDFGATKSNKRNLQTNFDSKKDRNTLRLDIQKRLLNKKLLQLQILKLQNMQSKLLTIKNLLDGSGKTNTSGFSSSANNIAINYSIGKTLIEGIKDCLTMNFDEKKSDSDFSFNKVKYLFYYLQLKKQLAQTLLSQLDVYQKVEKQKLVNFTGLNKSEEQISAFQNKINLRLFKLKILNLKWTNHSKHLTNVLVNIQSKLTLELATVLKEETRATRLEVKLDKNKTSLPKKCVTLINILKLKYILQKNNFNKLELFVLTQKIEEINLKWNVTETKIGKKSGAFPEGEILLELNRISCEKQKLVTLLTKFKFSLNFYNSHLEKTKKIILAGLFLSSKLSWKKGPRKKEIFNRLNTFLSTSVLMIKKLETQLGRNYMILQERLVGKINHITILESTIKQNLNLLQILQIAQDYTTNKNKIKVSQLYKNLFNVFAMTSLFSTKFKSQTLKQKTFLYDFVNQSFDKYALLLSQKALNLNSSFICYSEEKTTPVYTNKFSNLLKKEYLSHLICLFNYDAISSHKSKALYQYSLALLNQRYKLNKMIEMKIKNVLLTSKSEEKMKNNSLVVIRALNISLKTNILFIKKLEIWLTLLKKKLTENSSINRYLLQVRIHKIDCYLKKIIPLKITENNLVSTIEKNFIFVNYNILKQKLLSELVQMQQTIILSKKEEATAYFSTLLSPTKTTISISHLNKTLQILQTQLSDVQSTFNQENQQKIGHVENKTNISTTLQLKTTLQNLLKTNYENSFVVLQTRRQVYNSVRNRLGGYRKLGLEKTRELEKKDGISQIWKNPYEIAESLDFKVNNSIETNTLPLLLETIKQKIYERKPIKLMYTRKQKFLAKKTIKKKLNYFLVLMAIKNNYKNVSSLKKIYDVKTFTKLCENLTNLQTMPKVSVIELVKVHQPKQYAVCLANFVVENLEKRFSFRSTMKRASEQAMSTANVKGIKIQISGRLNGAEIARTEWLRDGVVPLQTLRANIDYSYKTAKTIYGILGVKVWLFKDTSANMNS</sequence>
<dbReference type="PROSITE" id="PS00548">
    <property type="entry name" value="RIBOSOMAL_S3"/>
    <property type="match status" value="1"/>
</dbReference>
<evidence type="ECO:0000256" key="3">
    <source>
        <dbReference type="ARBA" id="ARBA00023274"/>
    </source>
</evidence>
<name>A0A6H1U644_9CHLO</name>
<geneLocation type="chloroplast" evidence="10"/>